<dbReference type="PANTHER" id="PTHR34812">
    <property type="entry name" value="PHOTOSYSTEM II REACTION CENTER PROTEIN J"/>
    <property type="match status" value="1"/>
</dbReference>
<feature type="transmembrane region" description="Helical" evidence="7">
    <location>
        <begin position="7"/>
        <end position="29"/>
    </location>
</feature>
<dbReference type="RefSeq" id="YP_003002222.1">
    <property type="nucleotide sequence ID" value="NC_012903.1"/>
</dbReference>
<dbReference type="PANTHER" id="PTHR34812:SF3">
    <property type="entry name" value="PHOTOSYSTEM II REACTION CENTER PROTEIN J"/>
    <property type="match status" value="1"/>
</dbReference>
<dbReference type="GO" id="GO:0009539">
    <property type="term" value="C:photosystem II reaction center"/>
    <property type="evidence" value="ECO:0007669"/>
    <property type="project" value="InterPro"/>
</dbReference>
<evidence type="ECO:0000256" key="3">
    <source>
        <dbReference type="ARBA" id="ARBA00022692"/>
    </source>
</evidence>
<dbReference type="Gene3D" id="6.10.250.2070">
    <property type="match status" value="1"/>
</dbReference>
<reference evidence="8" key="1">
    <citation type="journal article" date="2010" name="J. Phycol.">
        <title>Analyses of the complete chloroplast genome sequences of two members of the pelagophyceae: Aureococcus anophagefferens CCMP1984 and Aureoumbra lagunensis CCMP1507.</title>
        <authorList>
            <person name="Ong H.C."/>
            <person name="Wilhelm S.W."/>
            <person name="Gobler C.J."/>
            <person name="Bullerjahn G."/>
            <person name="Jacobs M.A."/>
            <person name="McKay J."/>
            <person name="Sims E.H."/>
            <person name="Gillett W.G."/>
            <person name="Zhou Y."/>
            <person name="Haugen E."/>
            <person name="Rocap G."/>
            <person name="Cattolico R.A."/>
        </authorList>
    </citation>
    <scope>NUCLEOTIDE SEQUENCE</scope>
    <source>
        <strain evidence="8">CCMP 1507</strain>
    </source>
</reference>
<keyword evidence="7" id="KW-0793">Thylakoid</keyword>
<sequence>MASTGRIPLWLIALVGGLAVIVVLSAFIYGSYSGLGSSL</sequence>
<keyword evidence="3 7" id="KW-0812">Transmembrane</keyword>
<keyword evidence="8" id="KW-0150">Chloroplast</keyword>
<dbReference type="InterPro" id="IPR002682">
    <property type="entry name" value="PSII_PsbJ"/>
</dbReference>
<evidence type="ECO:0000256" key="5">
    <source>
        <dbReference type="ARBA" id="ARBA00023136"/>
    </source>
</evidence>
<comment type="subcellular location">
    <subcellularLocation>
        <location evidence="7">Plastid</location>
        <location evidence="7">Chloroplast thylakoid membrane</location>
        <topology evidence="7">Single-pass membrane protein</topology>
    </subcellularLocation>
</comment>
<dbReference type="SUPFAM" id="SSF161021">
    <property type="entry name" value="Photosystem II reaction center protein J, PsbJ"/>
    <property type="match status" value="1"/>
</dbReference>
<dbReference type="GO" id="GO:0015979">
    <property type="term" value="P:photosynthesis"/>
    <property type="evidence" value="ECO:0007669"/>
    <property type="project" value="UniProtKB-UniRule"/>
</dbReference>
<comment type="similarity">
    <text evidence="7">Belongs to the PsbJ family.</text>
</comment>
<dbReference type="GO" id="GO:0009535">
    <property type="term" value="C:chloroplast thylakoid membrane"/>
    <property type="evidence" value="ECO:0007669"/>
    <property type="project" value="UniProtKB-SubCell"/>
</dbReference>
<evidence type="ECO:0000256" key="6">
    <source>
        <dbReference type="ARBA" id="ARBA00023276"/>
    </source>
</evidence>
<dbReference type="AlphaFoldDB" id="C6KIX8"/>
<evidence type="ECO:0000313" key="8">
    <source>
        <dbReference type="EMBL" id="ACS36934.1"/>
    </source>
</evidence>
<proteinExistence type="inferred from homology"/>
<keyword evidence="5 7" id="KW-0472">Membrane</keyword>
<evidence type="ECO:0000256" key="4">
    <source>
        <dbReference type="ARBA" id="ARBA00022989"/>
    </source>
</evidence>
<dbReference type="GeneID" id="8097509"/>
<comment type="subunit">
    <text evidence="7">PSII is composed of 1 copy each of membrane proteins PsbA, PsbB, PsbC, PsbD, PsbE, PsbF, PsbH, PsbI, PsbJ, PsbK, PsbL, PsbM, PsbT, PsbX, PsbY, PsbZ, Psb30/Ycf12, at least 3 peripheral proteins of the oxygen-evolving complex and a large number of cofactors. It forms dimeric complexes.</text>
</comment>
<keyword evidence="8" id="KW-0934">Plastid</keyword>
<dbReference type="NCBIfam" id="NF002722">
    <property type="entry name" value="PRK02565.1"/>
    <property type="match status" value="1"/>
</dbReference>
<evidence type="ECO:0000256" key="7">
    <source>
        <dbReference type="HAMAP-Rule" id="MF_01305"/>
    </source>
</evidence>
<evidence type="ECO:0000256" key="1">
    <source>
        <dbReference type="ARBA" id="ARBA00022469"/>
    </source>
</evidence>
<protein>
    <recommendedName>
        <fullName evidence="7">Photosystem II reaction center protein J</fullName>
        <shortName evidence="7">PSII-J</shortName>
    </recommendedName>
</protein>
<dbReference type="EMBL" id="GQ231542">
    <property type="protein sequence ID" value="ACS36934.1"/>
    <property type="molecule type" value="Genomic_DNA"/>
</dbReference>
<keyword evidence="2 7" id="KW-0602">Photosynthesis</keyword>
<dbReference type="HAMAP" id="MF_01305">
    <property type="entry name" value="PSII_PsbJ"/>
    <property type="match status" value="1"/>
</dbReference>
<geneLocation type="chloroplast" evidence="8"/>
<evidence type="ECO:0000256" key="2">
    <source>
        <dbReference type="ARBA" id="ARBA00022531"/>
    </source>
</evidence>
<dbReference type="Pfam" id="PF01788">
    <property type="entry name" value="PsbJ"/>
    <property type="match status" value="1"/>
</dbReference>
<gene>
    <name evidence="7 8" type="primary">psbJ</name>
    <name evidence="8" type="ORF">AulaCp046</name>
</gene>
<dbReference type="InterPro" id="IPR037267">
    <property type="entry name" value="PSII_PsbJ_sf"/>
</dbReference>
<keyword evidence="6 7" id="KW-0604">Photosystem II</keyword>
<name>C6KIX8_9STRA</name>
<keyword evidence="1 7" id="KW-0674">Reaction center</keyword>
<comment type="function">
    <text evidence="7">One of the components of the core complex of photosystem II (PSII). PSII is a light-driven water:plastoquinone oxidoreductase that uses light energy to abstract electrons from H(2)O, generating O(2) and a proton gradient subsequently used for ATP formation. It consists of a core antenna complex that captures photons, and an electron transfer chain that converts photonic excitation into a charge separation.</text>
</comment>
<keyword evidence="4 7" id="KW-1133">Transmembrane helix</keyword>
<organism evidence="8">
    <name type="scientific">Aureoumbra lagunensis</name>
    <dbReference type="NCBI Taxonomy" id="44058"/>
    <lineage>
        <taxon>Eukaryota</taxon>
        <taxon>Sar</taxon>
        <taxon>Stramenopiles</taxon>
        <taxon>Ochrophyta</taxon>
        <taxon>Pelagophyceae</taxon>
        <taxon>Pelagomonadales</taxon>
        <taxon>Aureoumbra</taxon>
    </lineage>
</organism>
<accession>C6KIX8</accession>